<dbReference type="PANTHER" id="PTHR21660">
    <property type="entry name" value="THIOESTERASE SUPERFAMILY MEMBER-RELATED"/>
    <property type="match status" value="1"/>
</dbReference>
<dbReference type="PANTHER" id="PTHR21660:SF12">
    <property type="entry name" value="OS07G0462700 PROTEIN"/>
    <property type="match status" value="1"/>
</dbReference>
<sequence>MGSEKNGSLCASPWLKISKEVDPADASATLSFLEALGAAAPVLPNWNARGAYDALFRNFIKLRHIQPGRISISILAKPCLSNGYGTLHGGSVGTLAEILSTACARTVVAEDKELFLGEMSISYMSATPANHYSTSVAQFISIRPGDCFGSEEVLATASVVKSGRNLTVVAAEFKLKKNGNVAYNTRATFYNMPLARL</sequence>
<evidence type="ECO:0008006" key="3">
    <source>
        <dbReference type="Google" id="ProtNLM"/>
    </source>
</evidence>
<evidence type="ECO:0000313" key="1">
    <source>
        <dbReference type="EMBL" id="CAJ1950032.1"/>
    </source>
</evidence>
<dbReference type="Gramene" id="rna-AYBTSS11_LOCUS14040">
    <property type="protein sequence ID" value="CAJ1950032.1"/>
    <property type="gene ID" value="gene-AYBTSS11_LOCUS14040"/>
</dbReference>
<gene>
    <name evidence="1" type="ORF">AYBTSS11_LOCUS14040</name>
</gene>
<reference evidence="1" key="1">
    <citation type="submission" date="2023-10" db="EMBL/GenBank/DDBJ databases">
        <authorList>
            <person name="Domelevo Entfellner J.-B."/>
        </authorList>
    </citation>
    <scope>NUCLEOTIDE SEQUENCE</scope>
</reference>
<dbReference type="CDD" id="cd03443">
    <property type="entry name" value="PaaI_thioesterase"/>
    <property type="match status" value="1"/>
</dbReference>
<dbReference type="InterPro" id="IPR029069">
    <property type="entry name" value="HotDog_dom_sf"/>
</dbReference>
<dbReference type="AlphaFoldDB" id="A0AA86SR68"/>
<proteinExistence type="predicted"/>
<protein>
    <recommendedName>
        <fullName evidence="3">Thioesterase domain-containing protein</fullName>
    </recommendedName>
</protein>
<dbReference type="Gene3D" id="3.10.129.10">
    <property type="entry name" value="Hotdog Thioesterase"/>
    <property type="match status" value="1"/>
</dbReference>
<dbReference type="Pfam" id="PF14539">
    <property type="entry name" value="DUF4442"/>
    <property type="match status" value="1"/>
</dbReference>
<dbReference type="InterPro" id="IPR039298">
    <property type="entry name" value="ACOT13"/>
</dbReference>
<dbReference type="EMBL" id="OY731401">
    <property type="protein sequence ID" value="CAJ1950032.1"/>
    <property type="molecule type" value="Genomic_DNA"/>
</dbReference>
<evidence type="ECO:0000313" key="2">
    <source>
        <dbReference type="Proteomes" id="UP001189624"/>
    </source>
</evidence>
<dbReference type="Proteomes" id="UP001189624">
    <property type="component" value="Chromosome 4"/>
</dbReference>
<dbReference type="SUPFAM" id="SSF54637">
    <property type="entry name" value="Thioesterase/thiol ester dehydrase-isomerase"/>
    <property type="match status" value="1"/>
</dbReference>
<accession>A0AA86SR68</accession>
<dbReference type="InterPro" id="IPR027961">
    <property type="entry name" value="DUF4442"/>
</dbReference>
<keyword evidence="2" id="KW-1185">Reference proteome</keyword>
<organism evidence="1 2">
    <name type="scientific">Sphenostylis stenocarpa</name>
    <dbReference type="NCBI Taxonomy" id="92480"/>
    <lineage>
        <taxon>Eukaryota</taxon>
        <taxon>Viridiplantae</taxon>
        <taxon>Streptophyta</taxon>
        <taxon>Embryophyta</taxon>
        <taxon>Tracheophyta</taxon>
        <taxon>Spermatophyta</taxon>
        <taxon>Magnoliopsida</taxon>
        <taxon>eudicotyledons</taxon>
        <taxon>Gunneridae</taxon>
        <taxon>Pentapetalae</taxon>
        <taxon>rosids</taxon>
        <taxon>fabids</taxon>
        <taxon>Fabales</taxon>
        <taxon>Fabaceae</taxon>
        <taxon>Papilionoideae</taxon>
        <taxon>50 kb inversion clade</taxon>
        <taxon>NPAAA clade</taxon>
        <taxon>indigoferoid/millettioid clade</taxon>
        <taxon>Phaseoleae</taxon>
        <taxon>Sphenostylis</taxon>
    </lineage>
</organism>
<name>A0AA86SR68_9FABA</name>
<dbReference type="GO" id="GO:0047617">
    <property type="term" value="F:fatty acyl-CoA hydrolase activity"/>
    <property type="evidence" value="ECO:0007669"/>
    <property type="project" value="InterPro"/>
</dbReference>